<proteinExistence type="predicted"/>
<comment type="caution">
    <text evidence="1">The sequence shown here is derived from an EMBL/GenBank/DDBJ whole genome shotgun (WGS) entry which is preliminary data.</text>
</comment>
<dbReference type="EMBL" id="BMAW01123403">
    <property type="protein sequence ID" value="GFU03110.1"/>
    <property type="molecule type" value="Genomic_DNA"/>
</dbReference>
<dbReference type="Proteomes" id="UP000887013">
    <property type="component" value="Unassembled WGS sequence"/>
</dbReference>
<name>A0A8X6Q9T8_NEPPI</name>
<dbReference type="AlphaFoldDB" id="A0A8X6Q9T8"/>
<evidence type="ECO:0000313" key="2">
    <source>
        <dbReference type="Proteomes" id="UP000887013"/>
    </source>
</evidence>
<accession>A0A8X6Q9T8</accession>
<reference evidence="1" key="1">
    <citation type="submission" date="2020-08" db="EMBL/GenBank/DDBJ databases">
        <title>Multicomponent nature underlies the extraordinary mechanical properties of spider dragline silk.</title>
        <authorList>
            <person name="Kono N."/>
            <person name="Nakamura H."/>
            <person name="Mori M."/>
            <person name="Yoshida Y."/>
            <person name="Ohtoshi R."/>
            <person name="Malay A.D."/>
            <person name="Moran D.A.P."/>
            <person name="Tomita M."/>
            <person name="Numata K."/>
            <person name="Arakawa K."/>
        </authorList>
    </citation>
    <scope>NUCLEOTIDE SEQUENCE</scope>
</reference>
<organism evidence="1 2">
    <name type="scientific">Nephila pilipes</name>
    <name type="common">Giant wood spider</name>
    <name type="synonym">Nephila maculata</name>
    <dbReference type="NCBI Taxonomy" id="299642"/>
    <lineage>
        <taxon>Eukaryota</taxon>
        <taxon>Metazoa</taxon>
        <taxon>Ecdysozoa</taxon>
        <taxon>Arthropoda</taxon>
        <taxon>Chelicerata</taxon>
        <taxon>Arachnida</taxon>
        <taxon>Araneae</taxon>
        <taxon>Araneomorphae</taxon>
        <taxon>Entelegynae</taxon>
        <taxon>Araneoidea</taxon>
        <taxon>Nephilidae</taxon>
        <taxon>Nephila</taxon>
    </lineage>
</organism>
<evidence type="ECO:0000313" key="1">
    <source>
        <dbReference type="EMBL" id="GFU03110.1"/>
    </source>
</evidence>
<protein>
    <submittedName>
        <fullName evidence="1">Uncharacterized protein</fullName>
    </submittedName>
</protein>
<gene>
    <name evidence="1" type="ORF">NPIL_446391</name>
</gene>
<keyword evidence="2" id="KW-1185">Reference proteome</keyword>
<sequence length="84" mass="9662">MNVTLSVSNLGTKPQLFPFSSLKTQLGISRLIRQRPMCPSGISSPEISFSREKWCMVLLATRRLNHNRRFSRGNCRYQTTFVVD</sequence>